<keyword evidence="1" id="KW-1133">Transmembrane helix</keyword>
<dbReference type="AlphaFoldDB" id="A0A9N9S2R2"/>
<sequence>MVTLDISKGLAGFICTLIFVGIIFCICACCVGIKHIFRRKHRPMYHTAAYATASTYSSDVRPIGNQLSSPVPESSSLNQARFHQNIPTAPPQTPIPSPQFIPYPRYNPSVMQDMFRERTSSDSYARLQNQPHVHQWTPRPLSLQNVNQIPVSGPPFYPYQVQNSPQPFHMNPNPSVIGFIQQPSASLESIGWRT</sequence>
<name>A0A9N9S2R2_9DIPT</name>
<feature type="transmembrane region" description="Helical" evidence="1">
    <location>
        <begin position="6"/>
        <end position="33"/>
    </location>
</feature>
<reference evidence="2" key="2">
    <citation type="submission" date="2022-10" db="EMBL/GenBank/DDBJ databases">
        <authorList>
            <consortium name="ENA_rothamsted_submissions"/>
            <consortium name="culmorum"/>
            <person name="King R."/>
        </authorList>
    </citation>
    <scope>NUCLEOTIDE SEQUENCE</scope>
</reference>
<dbReference type="Proteomes" id="UP001153620">
    <property type="component" value="Chromosome 4"/>
</dbReference>
<protein>
    <submittedName>
        <fullName evidence="2">Uncharacterized protein</fullName>
    </submittedName>
</protein>
<evidence type="ECO:0000256" key="1">
    <source>
        <dbReference type="SAM" id="Phobius"/>
    </source>
</evidence>
<evidence type="ECO:0000313" key="3">
    <source>
        <dbReference type="Proteomes" id="UP001153620"/>
    </source>
</evidence>
<reference evidence="2" key="1">
    <citation type="submission" date="2022-01" db="EMBL/GenBank/DDBJ databases">
        <authorList>
            <person name="King R."/>
        </authorList>
    </citation>
    <scope>NUCLEOTIDE SEQUENCE</scope>
</reference>
<gene>
    <name evidence="2" type="ORF">CHIRRI_LOCUS13030</name>
</gene>
<evidence type="ECO:0000313" key="2">
    <source>
        <dbReference type="EMBL" id="CAG9810213.1"/>
    </source>
</evidence>
<accession>A0A9N9S2R2</accession>
<proteinExistence type="predicted"/>
<organism evidence="2 3">
    <name type="scientific">Chironomus riparius</name>
    <dbReference type="NCBI Taxonomy" id="315576"/>
    <lineage>
        <taxon>Eukaryota</taxon>
        <taxon>Metazoa</taxon>
        <taxon>Ecdysozoa</taxon>
        <taxon>Arthropoda</taxon>
        <taxon>Hexapoda</taxon>
        <taxon>Insecta</taxon>
        <taxon>Pterygota</taxon>
        <taxon>Neoptera</taxon>
        <taxon>Endopterygota</taxon>
        <taxon>Diptera</taxon>
        <taxon>Nematocera</taxon>
        <taxon>Chironomoidea</taxon>
        <taxon>Chironomidae</taxon>
        <taxon>Chironominae</taxon>
        <taxon>Chironomus</taxon>
    </lineage>
</organism>
<dbReference type="EMBL" id="OU895880">
    <property type="protein sequence ID" value="CAG9810213.1"/>
    <property type="molecule type" value="Genomic_DNA"/>
</dbReference>
<keyword evidence="3" id="KW-1185">Reference proteome</keyword>
<keyword evidence="1" id="KW-0812">Transmembrane</keyword>
<keyword evidence="1" id="KW-0472">Membrane</keyword>